<keyword evidence="2" id="KW-1185">Reference proteome</keyword>
<name>A0AA37BQR6_9ARCH</name>
<protein>
    <submittedName>
        <fullName evidence="1">Uncharacterized protein</fullName>
    </submittedName>
</protein>
<organism evidence="1 2">
    <name type="scientific">Thermogymnomonas acidicola</name>
    <dbReference type="NCBI Taxonomy" id="399579"/>
    <lineage>
        <taxon>Archaea</taxon>
        <taxon>Methanobacteriati</taxon>
        <taxon>Thermoplasmatota</taxon>
        <taxon>Thermoplasmata</taxon>
        <taxon>Thermoplasmatales</taxon>
        <taxon>Thermogymnomonas</taxon>
    </lineage>
</organism>
<accession>A0AA37BQR6</accession>
<sequence>MPLKSSRLRKRYILVECQNREALLSMEARVSPLGVRRKYWRGRYAIYLANQFNKNDAIDLMNSVDGVRTLLTSGSIRKLKGLTGNGGMPPPYQRYGARRQ</sequence>
<reference evidence="1" key="1">
    <citation type="journal article" date="2014" name="Int. J. Syst. Evol. Microbiol.">
        <title>Complete genome sequence of Corynebacterium casei LMG S-19264T (=DSM 44701T), isolated from a smear-ripened cheese.</title>
        <authorList>
            <consortium name="US DOE Joint Genome Institute (JGI-PGF)"/>
            <person name="Walter F."/>
            <person name="Albersmeier A."/>
            <person name="Kalinowski J."/>
            <person name="Ruckert C."/>
        </authorList>
    </citation>
    <scope>NUCLEOTIDE SEQUENCE</scope>
    <source>
        <strain evidence="1">JCM 13583</strain>
    </source>
</reference>
<dbReference type="AlphaFoldDB" id="A0AA37BQR6"/>
<proteinExistence type="predicted"/>
<dbReference type="EMBL" id="BMNY01000001">
    <property type="protein sequence ID" value="GGM71659.1"/>
    <property type="molecule type" value="Genomic_DNA"/>
</dbReference>
<reference evidence="1" key="2">
    <citation type="submission" date="2022-09" db="EMBL/GenBank/DDBJ databases">
        <authorList>
            <person name="Sun Q."/>
            <person name="Ohkuma M."/>
        </authorList>
    </citation>
    <scope>NUCLEOTIDE SEQUENCE</scope>
    <source>
        <strain evidence="1">JCM 13583</strain>
    </source>
</reference>
<comment type="caution">
    <text evidence="1">The sequence shown here is derived from an EMBL/GenBank/DDBJ whole genome shotgun (WGS) entry which is preliminary data.</text>
</comment>
<evidence type="ECO:0000313" key="1">
    <source>
        <dbReference type="EMBL" id="GGM71659.1"/>
    </source>
</evidence>
<dbReference type="Proteomes" id="UP000632195">
    <property type="component" value="Unassembled WGS sequence"/>
</dbReference>
<gene>
    <name evidence="1" type="ORF">GCM10007108_07210</name>
</gene>
<evidence type="ECO:0000313" key="2">
    <source>
        <dbReference type="Proteomes" id="UP000632195"/>
    </source>
</evidence>